<evidence type="ECO:0000313" key="4">
    <source>
        <dbReference type="Proteomes" id="UP000051952"/>
    </source>
</evidence>
<feature type="transmembrane region" description="Helical" evidence="2">
    <location>
        <begin position="81"/>
        <end position="106"/>
    </location>
</feature>
<evidence type="ECO:0000256" key="1">
    <source>
        <dbReference type="SAM" id="MobiDB-lite"/>
    </source>
</evidence>
<reference evidence="4" key="1">
    <citation type="submission" date="2015-09" db="EMBL/GenBank/DDBJ databases">
        <authorList>
            <consortium name="Pathogen Informatics"/>
        </authorList>
    </citation>
    <scope>NUCLEOTIDE SEQUENCE [LARGE SCALE GENOMIC DNA]</scope>
    <source>
        <strain evidence="4">Lake Konstanz</strain>
    </source>
</reference>
<dbReference type="VEuPathDB" id="TriTrypDB:BSAL_87500"/>
<evidence type="ECO:0000256" key="2">
    <source>
        <dbReference type="SAM" id="Phobius"/>
    </source>
</evidence>
<name>A0A0S4J5B8_BODSA</name>
<keyword evidence="4" id="KW-1185">Reference proteome</keyword>
<feature type="region of interest" description="Disordered" evidence="1">
    <location>
        <begin position="524"/>
        <end position="543"/>
    </location>
</feature>
<dbReference type="AlphaFoldDB" id="A0A0S4J5B8"/>
<organism evidence="3 4">
    <name type="scientific">Bodo saltans</name>
    <name type="common">Flagellated protozoan</name>
    <dbReference type="NCBI Taxonomy" id="75058"/>
    <lineage>
        <taxon>Eukaryota</taxon>
        <taxon>Discoba</taxon>
        <taxon>Euglenozoa</taxon>
        <taxon>Kinetoplastea</taxon>
        <taxon>Metakinetoplastina</taxon>
        <taxon>Eubodonida</taxon>
        <taxon>Bodonidae</taxon>
        <taxon>Bodo</taxon>
    </lineage>
</organism>
<dbReference type="EMBL" id="CYKH01001090">
    <property type="protein sequence ID" value="CUG83170.1"/>
    <property type="molecule type" value="Genomic_DNA"/>
</dbReference>
<evidence type="ECO:0000313" key="3">
    <source>
        <dbReference type="EMBL" id="CUG83170.1"/>
    </source>
</evidence>
<dbReference type="Proteomes" id="UP000051952">
    <property type="component" value="Unassembled WGS sequence"/>
</dbReference>
<keyword evidence="2" id="KW-1133">Transmembrane helix</keyword>
<protein>
    <submittedName>
        <fullName evidence="3">Transmembrane protein, putative</fullName>
    </submittedName>
</protein>
<accession>A0A0S4J5B8</accession>
<keyword evidence="2 3" id="KW-0812">Transmembrane</keyword>
<proteinExistence type="predicted"/>
<sequence>MLRRTVSVHRVARHGGIVVIHHTTQWRRTTTPPTVTVTALAYQRCNYSSTNISSSMGPSFTAPPEGAPSTRRDGWFFPSTLLRIAGASAAITLMVACGAVLTWPLMDCFVFPLFFQWAVEASPASLGNVKYSDVPRPADGRPVVVLPLGTGEDDGSSRGCVYLLSGPALSGKSSSIHNSLGDREHIYISCRGFVEGSEVLFGSISSILKPLGLLGGAIMAYNKLFNAMGDFITMNQQHLHITHILLAQNMQFVRHGLTKLREKRHRQQQQHTTEGGTPQRRLPLVILDHYEELIEILRRSPTGSDMTTFPLLLTNFLLRWSIDESLCDVLIVCDDRYVKSQHSSSILNTTQVGCGATSGRHSHFGVTSSSATSSSIGGGAIHSIGVSELGRLVPQLSSRAVHLHMSPTPQHRTAFTTSTSSSTYSSIVIDSTIATIKGLGVAPGVVAACLNAALLLPQEGTNHKKRKSALQHNTSQVEISPPMIVPARIATALSLPLGDVIAACELLCSTGALQCNVGRDVRSSRATTTRHHHHTSPYNTTPPHHDDHLHEWYSTTLDQQAILHLLQHCQSVQLLMETTENKRHVSLRQQVAFKDLLTTSRTTRSWWSSPPRVVLPPAMSLEVKHCSASHQALPSSSADVGQAADSMWVRIRDESSIYSLRNGDVVRTISK</sequence>
<keyword evidence="2" id="KW-0472">Membrane</keyword>
<gene>
    <name evidence="3" type="ORF">BSAL_87500</name>
</gene>